<protein>
    <recommendedName>
        <fullName evidence="3">GNAT family N-acetyltransferase</fullName>
    </recommendedName>
</protein>
<accession>A0A2S7CUP1</accession>
<gene>
    <name evidence="1" type="ORF">XpiCFBP4643_21030</name>
</gene>
<reference evidence="2" key="1">
    <citation type="submission" date="2016-08" db="EMBL/GenBank/DDBJ databases">
        <authorList>
            <person name="Merda D."/>
            <person name="Briand M."/>
            <person name="Taghouti G."/>
            <person name="Carrere S."/>
            <person name="Gouzy J."/>
            <person name="Portier P."/>
            <person name="Jacques M.-A."/>
            <person name="Fischer-Le Saux M."/>
        </authorList>
    </citation>
    <scope>NUCLEOTIDE SEQUENCE [LARGE SCALE GENOMIC DNA]</scope>
    <source>
        <strain evidence="2">CFBP4643</strain>
    </source>
</reference>
<dbReference type="Proteomes" id="UP000238191">
    <property type="component" value="Unassembled WGS sequence"/>
</dbReference>
<proteinExistence type="predicted"/>
<evidence type="ECO:0000313" key="1">
    <source>
        <dbReference type="EMBL" id="PPU65306.1"/>
    </source>
</evidence>
<dbReference type="EMBL" id="MDEI01000027">
    <property type="protein sequence ID" value="PPU65306.1"/>
    <property type="molecule type" value="Genomic_DNA"/>
</dbReference>
<sequence>MSIPPPGLDGARSIALPGRRWLGLKQIEGQVLRENRTMLAMCQSLGFGVRPDPDDATLMAVTLPVSPP</sequence>
<dbReference type="AlphaFoldDB" id="A0A2S7CUP1"/>
<organism evidence="1 2">
    <name type="scientific">Xanthomonas pisi</name>
    <dbReference type="NCBI Taxonomy" id="56457"/>
    <lineage>
        <taxon>Bacteria</taxon>
        <taxon>Pseudomonadati</taxon>
        <taxon>Pseudomonadota</taxon>
        <taxon>Gammaproteobacteria</taxon>
        <taxon>Lysobacterales</taxon>
        <taxon>Lysobacteraceae</taxon>
        <taxon>Xanthomonas</taxon>
    </lineage>
</organism>
<comment type="caution">
    <text evidence="1">The sequence shown here is derived from an EMBL/GenBank/DDBJ whole genome shotgun (WGS) entry which is preliminary data.</text>
</comment>
<evidence type="ECO:0008006" key="3">
    <source>
        <dbReference type="Google" id="ProtNLM"/>
    </source>
</evidence>
<dbReference type="OrthoDB" id="9807426at2"/>
<name>A0A2S7CUP1_9XANT</name>
<keyword evidence="2" id="KW-1185">Reference proteome</keyword>
<evidence type="ECO:0000313" key="2">
    <source>
        <dbReference type="Proteomes" id="UP000238191"/>
    </source>
</evidence>